<organism evidence="1 2">
    <name type="scientific">Candidatus Komeilibacteria bacterium CG11_big_fil_rev_8_21_14_0_20_36_20</name>
    <dbReference type="NCBI Taxonomy" id="1974477"/>
    <lineage>
        <taxon>Bacteria</taxon>
        <taxon>Candidatus Komeiliibacteriota</taxon>
    </lineage>
</organism>
<proteinExistence type="predicted"/>
<protein>
    <recommendedName>
        <fullName evidence="3">Transposase</fullName>
    </recommendedName>
</protein>
<evidence type="ECO:0000313" key="2">
    <source>
        <dbReference type="Proteomes" id="UP000230564"/>
    </source>
</evidence>
<reference evidence="1 2" key="1">
    <citation type="submission" date="2017-09" db="EMBL/GenBank/DDBJ databases">
        <title>Depth-based differentiation of microbial function through sediment-hosted aquifers and enrichment of novel symbionts in the deep terrestrial subsurface.</title>
        <authorList>
            <person name="Probst A.J."/>
            <person name="Ladd B."/>
            <person name="Jarett J.K."/>
            <person name="Geller-Mcgrath D.E."/>
            <person name="Sieber C.M."/>
            <person name="Emerson J.B."/>
            <person name="Anantharaman K."/>
            <person name="Thomas B.C."/>
            <person name="Malmstrom R."/>
            <person name="Stieglmeier M."/>
            <person name="Klingl A."/>
            <person name="Woyke T."/>
            <person name="Ryan C.M."/>
            <person name="Banfield J.F."/>
        </authorList>
    </citation>
    <scope>NUCLEOTIDE SEQUENCE [LARGE SCALE GENOMIC DNA]</scope>
    <source>
        <strain evidence="1">CG11_big_fil_rev_8_21_14_0_20_36_20</strain>
    </source>
</reference>
<name>A0A2H0NBZ2_9BACT</name>
<sequence>MPLSTFKQKQVQEMKDKAVRLYQQGLDTRTVAKMLKELHGFKRSHTWVWEAVKDHDSLSTSKKLTKTDRRVK</sequence>
<comment type="caution">
    <text evidence="1">The sequence shown here is derived from an EMBL/GenBank/DDBJ whole genome shotgun (WGS) entry which is preliminary data.</text>
</comment>
<dbReference type="Proteomes" id="UP000230564">
    <property type="component" value="Unassembled WGS sequence"/>
</dbReference>
<gene>
    <name evidence="1" type="ORF">COV55_03820</name>
</gene>
<evidence type="ECO:0000313" key="1">
    <source>
        <dbReference type="EMBL" id="PIR06384.1"/>
    </source>
</evidence>
<dbReference type="AlphaFoldDB" id="A0A2H0NBZ2"/>
<dbReference type="EMBL" id="PCWQ01000013">
    <property type="protein sequence ID" value="PIR06384.1"/>
    <property type="molecule type" value="Genomic_DNA"/>
</dbReference>
<accession>A0A2H0NBZ2</accession>
<evidence type="ECO:0008006" key="3">
    <source>
        <dbReference type="Google" id="ProtNLM"/>
    </source>
</evidence>